<dbReference type="RefSeq" id="WP_109647634.1">
    <property type="nucleotide sequence ID" value="NZ_QGGB01000009.1"/>
</dbReference>
<comment type="caution">
    <text evidence="7">The sequence shown here is derived from an EMBL/GenBank/DDBJ whole genome shotgun (WGS) entry which is preliminary data.</text>
</comment>
<feature type="binding site" evidence="6">
    <location>
        <begin position="143"/>
        <end position="144"/>
    </location>
    <ligand>
        <name>NAD(+)</name>
        <dbReference type="ChEBI" id="CHEBI:57540"/>
    </ligand>
</feature>
<dbReference type="GO" id="GO:0005737">
    <property type="term" value="C:cytoplasm"/>
    <property type="evidence" value="ECO:0007669"/>
    <property type="project" value="UniProtKB-SubCell"/>
</dbReference>
<keyword evidence="3 6" id="KW-0521">NADP</keyword>
<keyword evidence="6" id="KW-0547">Nucleotide-binding</keyword>
<dbReference type="GO" id="GO:0046872">
    <property type="term" value="F:metal ion binding"/>
    <property type="evidence" value="ECO:0007669"/>
    <property type="project" value="UniProtKB-UniRule"/>
</dbReference>
<comment type="catalytic activity">
    <reaction evidence="5 6">
        <text>NAD(+) + ATP = ADP + NADP(+) + H(+)</text>
        <dbReference type="Rhea" id="RHEA:18629"/>
        <dbReference type="ChEBI" id="CHEBI:15378"/>
        <dbReference type="ChEBI" id="CHEBI:30616"/>
        <dbReference type="ChEBI" id="CHEBI:57540"/>
        <dbReference type="ChEBI" id="CHEBI:58349"/>
        <dbReference type="ChEBI" id="CHEBI:456216"/>
        <dbReference type="EC" id="2.7.1.23"/>
    </reaction>
</comment>
<reference evidence="7 8" key="1">
    <citation type="submission" date="2018-05" db="EMBL/GenBank/DDBJ databases">
        <title>Rhodohalobacter halophilus gen. nov., sp. nov., a moderately halophilic member of the family Balneolaceae.</title>
        <authorList>
            <person name="Liu Z.-W."/>
        </authorList>
    </citation>
    <scope>NUCLEOTIDE SEQUENCE [LARGE SCALE GENOMIC DNA]</scope>
    <source>
        <strain evidence="7 8">8A47</strain>
    </source>
</reference>
<keyword evidence="6" id="KW-0067">ATP-binding</keyword>
<dbReference type="GO" id="GO:0003951">
    <property type="term" value="F:NAD+ kinase activity"/>
    <property type="evidence" value="ECO:0007669"/>
    <property type="project" value="UniProtKB-UniRule"/>
</dbReference>
<dbReference type="GO" id="GO:0019674">
    <property type="term" value="P:NAD+ metabolic process"/>
    <property type="evidence" value="ECO:0007669"/>
    <property type="project" value="InterPro"/>
</dbReference>
<sequence length="289" mass="32300">MTFSLIANPDKYSVEEPIRQVLEWCRAEGVSVFVSETLAGHYPEMSDHKSVNILEEEQKCVDSCDVVIAIGGDGTILHTAQLVRKKQTPVLGINTGKLGFMANIQPENIEYCLRQVIDENYSLDSRTFLKAELPGGKRYDALNEFLFTKKDTSSMITLHADYDGVFINNYWADGLIVSTPTGSTAYNLSAGGPIIMPNTPVMVLTPINPHTLTTRPLVLPSGKPLRIRSLNSSEHTLFTYDGMSHQVESDLNVTISQSEYSIHLIQLPGQNYFETLRNKLMWGLDRRKS</sequence>
<dbReference type="GO" id="GO:0006741">
    <property type="term" value="P:NADP+ biosynthetic process"/>
    <property type="evidence" value="ECO:0007669"/>
    <property type="project" value="UniProtKB-UniRule"/>
</dbReference>
<dbReference type="GO" id="GO:0005524">
    <property type="term" value="F:ATP binding"/>
    <property type="evidence" value="ECO:0007669"/>
    <property type="project" value="UniProtKB-KW"/>
</dbReference>
<dbReference type="Pfam" id="PF01513">
    <property type="entry name" value="NAD_kinase"/>
    <property type="match status" value="1"/>
</dbReference>
<feature type="active site" description="Proton acceptor" evidence="6">
    <location>
        <position position="73"/>
    </location>
</feature>
<evidence type="ECO:0000256" key="5">
    <source>
        <dbReference type="ARBA" id="ARBA00047925"/>
    </source>
</evidence>
<evidence type="ECO:0000256" key="2">
    <source>
        <dbReference type="ARBA" id="ARBA00022777"/>
    </source>
</evidence>
<dbReference type="InterPro" id="IPR017437">
    <property type="entry name" value="ATP-NAD_kinase_PpnK-typ_C"/>
</dbReference>
<evidence type="ECO:0000256" key="4">
    <source>
        <dbReference type="ARBA" id="ARBA00023027"/>
    </source>
</evidence>
<feature type="binding site" evidence="6">
    <location>
        <begin position="184"/>
        <end position="189"/>
    </location>
    <ligand>
        <name>NAD(+)</name>
        <dbReference type="ChEBI" id="CHEBI:57540"/>
    </ligand>
</feature>
<feature type="binding site" evidence="6">
    <location>
        <begin position="73"/>
        <end position="74"/>
    </location>
    <ligand>
        <name>NAD(+)</name>
        <dbReference type="ChEBI" id="CHEBI:57540"/>
    </ligand>
</feature>
<comment type="similarity">
    <text evidence="6">Belongs to the NAD kinase family.</text>
</comment>
<keyword evidence="4 6" id="KW-0520">NAD</keyword>
<dbReference type="Gene3D" id="3.40.50.10330">
    <property type="entry name" value="Probable inorganic polyphosphate/atp-NAD kinase, domain 1"/>
    <property type="match status" value="1"/>
</dbReference>
<dbReference type="EC" id="2.7.1.23" evidence="6"/>
<dbReference type="GO" id="GO:0051287">
    <property type="term" value="F:NAD binding"/>
    <property type="evidence" value="ECO:0007669"/>
    <property type="project" value="UniProtKB-ARBA"/>
</dbReference>
<keyword evidence="6" id="KW-0963">Cytoplasm</keyword>
<accession>A0A316TZK5</accession>
<proteinExistence type="inferred from homology"/>
<dbReference type="Pfam" id="PF20143">
    <property type="entry name" value="NAD_kinase_C"/>
    <property type="match status" value="1"/>
</dbReference>
<evidence type="ECO:0000313" key="7">
    <source>
        <dbReference type="EMBL" id="PWN05606.1"/>
    </source>
</evidence>
<dbReference type="AlphaFoldDB" id="A0A316TZK5"/>
<comment type="subcellular location">
    <subcellularLocation>
        <location evidence="6">Cytoplasm</location>
    </subcellularLocation>
</comment>
<comment type="function">
    <text evidence="6">Involved in the regulation of the intracellular balance of NAD and NADP, and is a key enzyme in the biosynthesis of NADP. Catalyzes specifically the phosphorylation on 2'-hydroxyl of the adenosine moiety of NAD to yield NADP.</text>
</comment>
<comment type="caution">
    <text evidence="6">Lacks conserved residue(s) required for the propagation of feature annotation.</text>
</comment>
<dbReference type="HAMAP" id="MF_00361">
    <property type="entry name" value="NAD_kinase"/>
    <property type="match status" value="1"/>
</dbReference>
<dbReference type="Gene3D" id="2.60.200.30">
    <property type="entry name" value="Probable inorganic polyphosphate/atp-NAD kinase, domain 2"/>
    <property type="match status" value="1"/>
</dbReference>
<keyword evidence="1 6" id="KW-0808">Transferase</keyword>
<evidence type="ECO:0000256" key="6">
    <source>
        <dbReference type="HAMAP-Rule" id="MF_00361"/>
    </source>
</evidence>
<dbReference type="InterPro" id="IPR017438">
    <property type="entry name" value="ATP-NAD_kinase_N"/>
</dbReference>
<dbReference type="EMBL" id="QGGB01000009">
    <property type="protein sequence ID" value="PWN05606.1"/>
    <property type="molecule type" value="Genomic_DNA"/>
</dbReference>
<dbReference type="OrthoDB" id="9774737at2"/>
<feature type="binding site" evidence="6">
    <location>
        <position position="173"/>
    </location>
    <ligand>
        <name>NAD(+)</name>
        <dbReference type="ChEBI" id="CHEBI:57540"/>
    </ligand>
</feature>
<keyword evidence="2 6" id="KW-0418">Kinase</keyword>
<comment type="cofactor">
    <cofactor evidence="6">
        <name>a divalent metal cation</name>
        <dbReference type="ChEBI" id="CHEBI:60240"/>
    </cofactor>
</comment>
<dbReference type="PANTHER" id="PTHR20275">
    <property type="entry name" value="NAD KINASE"/>
    <property type="match status" value="1"/>
</dbReference>
<dbReference type="InterPro" id="IPR002504">
    <property type="entry name" value="NADK"/>
</dbReference>
<evidence type="ECO:0000256" key="1">
    <source>
        <dbReference type="ARBA" id="ARBA00022679"/>
    </source>
</evidence>
<dbReference type="SUPFAM" id="SSF111331">
    <property type="entry name" value="NAD kinase/diacylglycerol kinase-like"/>
    <property type="match status" value="1"/>
</dbReference>
<feature type="binding site" evidence="6">
    <location>
        <position position="78"/>
    </location>
    <ligand>
        <name>NAD(+)</name>
        <dbReference type="ChEBI" id="CHEBI:57540"/>
    </ligand>
</feature>
<dbReference type="PANTHER" id="PTHR20275:SF0">
    <property type="entry name" value="NAD KINASE"/>
    <property type="match status" value="1"/>
</dbReference>
<keyword evidence="8" id="KW-1185">Reference proteome</keyword>
<name>A0A316TZK5_9BACT</name>
<evidence type="ECO:0000256" key="3">
    <source>
        <dbReference type="ARBA" id="ARBA00022857"/>
    </source>
</evidence>
<organism evidence="7 8">
    <name type="scientific">Rhodohalobacter mucosus</name>
    <dbReference type="NCBI Taxonomy" id="2079485"/>
    <lineage>
        <taxon>Bacteria</taxon>
        <taxon>Pseudomonadati</taxon>
        <taxon>Balneolota</taxon>
        <taxon>Balneolia</taxon>
        <taxon>Balneolales</taxon>
        <taxon>Balneolaceae</taxon>
        <taxon>Rhodohalobacter</taxon>
    </lineage>
</organism>
<dbReference type="InterPro" id="IPR016064">
    <property type="entry name" value="NAD/diacylglycerol_kinase_sf"/>
</dbReference>
<evidence type="ECO:0000313" key="8">
    <source>
        <dbReference type="Proteomes" id="UP000245533"/>
    </source>
</evidence>
<dbReference type="Proteomes" id="UP000245533">
    <property type="component" value="Unassembled WGS sequence"/>
</dbReference>
<protein>
    <recommendedName>
        <fullName evidence="6">NAD kinase</fullName>
        <ecNumber evidence="6">2.7.1.23</ecNumber>
    </recommendedName>
    <alternativeName>
        <fullName evidence="6">ATP-dependent NAD kinase</fullName>
    </alternativeName>
</protein>
<gene>
    <name evidence="6" type="primary">nadK</name>
    <name evidence="7" type="ORF">DDZ15_13490</name>
</gene>